<keyword evidence="2" id="KW-1185">Reference proteome</keyword>
<accession>A0A1R0H7B7</accession>
<dbReference type="EMBL" id="LSSL01000241">
    <property type="protein sequence ID" value="OLY85080.1"/>
    <property type="molecule type" value="Genomic_DNA"/>
</dbReference>
<evidence type="ECO:0000313" key="1">
    <source>
        <dbReference type="EMBL" id="OLY85080.1"/>
    </source>
</evidence>
<dbReference type="STRING" id="133383.A0A1R0H7B7"/>
<protein>
    <submittedName>
        <fullName evidence="1">Uncharacterized protein</fullName>
    </submittedName>
</protein>
<sequence>MIESKNSPKNLETSYHQVFKIKVGHPTYVLARMVSVGEEDIPFIGLKIFKARGLGTNSDELVATSGPFSNSPQGAVIGRAILAGKNTEYYLVPMVMDKSSEIRYEIKFYSDYPVEIYMV</sequence>
<dbReference type="AlphaFoldDB" id="A0A1R0H7B7"/>
<dbReference type="OrthoDB" id="167576at2759"/>
<dbReference type="SUPFAM" id="SSF49758">
    <property type="entry name" value="Calpain large subunit, middle domain (domain III)"/>
    <property type="match status" value="1"/>
</dbReference>
<dbReference type="InterPro" id="IPR036213">
    <property type="entry name" value="Calpain_III_sf"/>
</dbReference>
<organism evidence="1 2">
    <name type="scientific">Smittium mucronatum</name>
    <dbReference type="NCBI Taxonomy" id="133383"/>
    <lineage>
        <taxon>Eukaryota</taxon>
        <taxon>Fungi</taxon>
        <taxon>Fungi incertae sedis</taxon>
        <taxon>Zoopagomycota</taxon>
        <taxon>Kickxellomycotina</taxon>
        <taxon>Harpellomycetes</taxon>
        <taxon>Harpellales</taxon>
        <taxon>Legeriomycetaceae</taxon>
        <taxon>Smittium</taxon>
    </lineage>
</organism>
<proteinExistence type="predicted"/>
<reference evidence="1 2" key="1">
    <citation type="journal article" date="2016" name="Mol. Biol. Evol.">
        <title>Genome-Wide Survey of Gut Fungi (Harpellales) Reveals the First Horizontally Transferred Ubiquitin Gene from a Mosquito Host.</title>
        <authorList>
            <person name="Wang Y."/>
            <person name="White M.M."/>
            <person name="Kvist S."/>
            <person name="Moncalvo J.M."/>
        </authorList>
    </citation>
    <scope>NUCLEOTIDE SEQUENCE [LARGE SCALE GENOMIC DNA]</scope>
    <source>
        <strain evidence="1 2">ALG-7-W6</strain>
    </source>
</reference>
<dbReference type="Gene3D" id="2.60.120.380">
    <property type="match status" value="1"/>
</dbReference>
<gene>
    <name evidence="1" type="ORF">AYI68_g738</name>
</gene>
<dbReference type="Proteomes" id="UP000187455">
    <property type="component" value="Unassembled WGS sequence"/>
</dbReference>
<comment type="caution">
    <text evidence="1">The sequence shown here is derived from an EMBL/GenBank/DDBJ whole genome shotgun (WGS) entry which is preliminary data.</text>
</comment>
<name>A0A1R0H7B7_9FUNG</name>
<evidence type="ECO:0000313" key="2">
    <source>
        <dbReference type="Proteomes" id="UP000187455"/>
    </source>
</evidence>